<name>A0A383ALE7_9ZZZZ</name>
<protein>
    <recommendedName>
        <fullName evidence="2">Cohesin domain-containing protein</fullName>
    </recommendedName>
</protein>
<evidence type="ECO:0000313" key="1">
    <source>
        <dbReference type="EMBL" id="SVE08025.1"/>
    </source>
</evidence>
<evidence type="ECO:0008006" key="2">
    <source>
        <dbReference type="Google" id="ProtNLM"/>
    </source>
</evidence>
<dbReference type="PROSITE" id="PS51257">
    <property type="entry name" value="PROKAR_LIPOPROTEIN"/>
    <property type="match status" value="1"/>
</dbReference>
<gene>
    <name evidence="1" type="ORF">METZ01_LOCUS460879</name>
</gene>
<sequence>MLKKNIILILLTGLILTSCEDDETTIPPPAFLLSSSTSSITVEGSTTLSVELANLETSVFGVSMQISYDASVVVVDTPSGFVQGPYFGTNAISLFETVDNTIHFSISAIQGDAMVNGTDKLCDFTVTGLSSGTTTYTIVPEEIHFIDDNGDAVIITDL</sequence>
<reference evidence="1" key="1">
    <citation type="submission" date="2018-05" db="EMBL/GenBank/DDBJ databases">
        <authorList>
            <person name="Lanie J.A."/>
            <person name="Ng W.-L."/>
            <person name="Kazmierczak K.M."/>
            <person name="Andrzejewski T.M."/>
            <person name="Davidsen T.M."/>
            <person name="Wayne K.J."/>
            <person name="Tettelin H."/>
            <person name="Glass J.I."/>
            <person name="Rusch D."/>
            <person name="Podicherti R."/>
            <person name="Tsui H.-C.T."/>
            <person name="Winkler M.E."/>
        </authorList>
    </citation>
    <scope>NUCLEOTIDE SEQUENCE</scope>
</reference>
<proteinExistence type="predicted"/>
<accession>A0A383ALE7</accession>
<dbReference type="Gene3D" id="2.60.40.680">
    <property type="match status" value="1"/>
</dbReference>
<dbReference type="AlphaFoldDB" id="A0A383ALE7"/>
<feature type="non-terminal residue" evidence="1">
    <location>
        <position position="158"/>
    </location>
</feature>
<dbReference type="EMBL" id="UINC01192735">
    <property type="protein sequence ID" value="SVE08025.1"/>
    <property type="molecule type" value="Genomic_DNA"/>
</dbReference>
<organism evidence="1">
    <name type="scientific">marine metagenome</name>
    <dbReference type="NCBI Taxonomy" id="408172"/>
    <lineage>
        <taxon>unclassified sequences</taxon>
        <taxon>metagenomes</taxon>
        <taxon>ecological metagenomes</taxon>
    </lineage>
</organism>